<name>A0A5Q5BSV8_MYCSS</name>
<dbReference type="AlphaFoldDB" id="A0A5Q5BSV8"/>
<gene>
    <name evidence="1" type="ordered locus">Mmcs_5488</name>
</gene>
<accession>A0A5Q5BSV8</accession>
<proteinExistence type="predicted"/>
<reference evidence="1" key="1">
    <citation type="submission" date="2006-06" db="EMBL/GenBank/DDBJ databases">
        <title>Complete sequence of plasmid of Mycobacterium sp. MCS.</title>
        <authorList>
            <consortium name="US DOE Joint Genome Institute"/>
            <person name="Copeland A."/>
            <person name="Lucas S."/>
            <person name="Lapidus A."/>
            <person name="Barry K."/>
            <person name="Detter J.C."/>
            <person name="Glavina del Rio T."/>
            <person name="Hammon N."/>
            <person name="Israni S."/>
            <person name="Dalin E."/>
            <person name="Tice H."/>
            <person name="Pitluck S."/>
            <person name="Martinez M."/>
            <person name="Schmutz J."/>
            <person name="Larimer F."/>
            <person name="Land M."/>
            <person name="Hauser L."/>
            <person name="Kyrpides N."/>
            <person name="Kim E."/>
            <person name="Miller C.D."/>
            <person name="Hughes J.E."/>
            <person name="Anderson A.J."/>
            <person name="Sims R.C."/>
            <person name="Richardson P."/>
        </authorList>
    </citation>
    <scope>NUCLEOTIDE SEQUENCE [LARGE SCALE GENOMIC DNA]</scope>
    <source>
        <strain evidence="1">MCS</strain>
        <plasmid evidence="1">Plasmid1</plasmid>
    </source>
</reference>
<organism evidence="1">
    <name type="scientific">Mycobacterium sp. (strain MCS)</name>
    <dbReference type="NCBI Taxonomy" id="164756"/>
    <lineage>
        <taxon>Bacteria</taxon>
        <taxon>Bacillati</taxon>
        <taxon>Actinomycetota</taxon>
        <taxon>Actinomycetes</taxon>
        <taxon>Mycobacteriales</taxon>
        <taxon>Mycobacteriaceae</taxon>
        <taxon>Mycobacterium</taxon>
    </lineage>
</organism>
<protein>
    <submittedName>
        <fullName evidence="1">Uncharacterized protein</fullName>
    </submittedName>
</protein>
<geneLocation type="plasmid" evidence="1">
    <name>Plasmid1</name>
</geneLocation>
<evidence type="ECO:0000313" key="1">
    <source>
        <dbReference type="EMBL" id="ABG11588.1"/>
    </source>
</evidence>
<dbReference type="KEGG" id="mmc:Mmcs_5488"/>
<sequence length="587" mass="63778">MTTLSEGIDSTHWWKHICTRTDVAIGELVDGFAEIADQAIPYAWLPGRARTFYGTDFSTWSDLAGETIDTLVNRPKGGIGTVRAIVIAAHEAVATARATRDDEPLDAATTISRLLDRLTAYDHGLLSARVWALNPLTIPVTAHQLGATQVNVQRATPRAYRRLQDLLADPAHAAVGDYAEQLRHRLGPLTREHTAARALRDLGLDLTGDAGQLLLHVAGPYTRRGTWLEQADTDTLRTAAERLDETVSRLGAPATAALTEELTALGIHTDTAADVIAHHDGLRRFGDRWVRWGDTIADKIEAALHLSGVPASAPLIAATIDCHEKSVRVALWDDPRFHRATKQTWALHRWNIDEYHGVFSEIAARIDAAGGAVNIQALVDDITTTFPDVAESSVRTYMSAPGFITDSGMVRRRTKRDGWPAVLPLNAIRGAFHNGGKEIRIALPVTFDTLRGSGQSVHPGIATALGIHPGEQRTFTGKAGDITVFWRLAATSGGSVGSLRGLATSLGAELGDTLVLAFNIHHGTVRAIRIPANEHPPQRLRALLGKPVRNPHADLARSLRCRPEDLIALLRRRGDDDLIELIDTVQL</sequence>
<keyword evidence="1" id="KW-0614">Plasmid</keyword>
<dbReference type="EMBL" id="CP000385">
    <property type="protein sequence ID" value="ABG11588.1"/>
    <property type="molecule type" value="Genomic_DNA"/>
</dbReference>